<dbReference type="Gene3D" id="3.90.1170.20">
    <property type="entry name" value="Quinolinate phosphoribosyl transferase, N-terminal domain"/>
    <property type="match status" value="1"/>
</dbReference>
<keyword evidence="6 9" id="KW-0328">Glycosyltransferase</keyword>
<sequence>MASRRYDPDHRRQELIKRIEQDIPEAVARALREDLGGEVDADRDITALLLPEDKQAEAQIITREAGVFCGKRWVQEVFIQLGNKVTIVWHVEEGQNVAADQLLFELKGPARLLLTAERTALNFVQTLSGVATEVSRYVDLLDGSETQLLDTRKTLPGLRTALKYAVLCGGGSNHRLGLSDAFLIKENHIIASGSVRKAVEKALWLAPDVPVEVEVESMQELQDAIDAGADIIMLDNFSFEMMHEAVLLTDKRALLEVSGNVTEATLPQIAKTGVDFVSVGALTKHVRAMDLSMRFREH</sequence>
<dbReference type="InterPro" id="IPR037128">
    <property type="entry name" value="Quinolinate_PRibosylTase_N_sf"/>
</dbReference>
<dbReference type="PANTHER" id="PTHR32179">
    <property type="entry name" value="NICOTINATE-NUCLEOTIDE PYROPHOSPHORYLASE [CARBOXYLATING]"/>
    <property type="match status" value="1"/>
</dbReference>
<comment type="pathway">
    <text evidence="2">Cofactor biosynthesis; NAD(+) biosynthesis; nicotinate D-ribonucleotide from quinolinate: step 1/1.</text>
</comment>
<dbReference type="Proteomes" id="UP001515780">
    <property type="component" value="Unassembled WGS sequence"/>
</dbReference>
<evidence type="ECO:0000256" key="6">
    <source>
        <dbReference type="ARBA" id="ARBA00022676"/>
    </source>
</evidence>
<dbReference type="InterPro" id="IPR013785">
    <property type="entry name" value="Aldolase_TIM"/>
</dbReference>
<dbReference type="Pfam" id="PF02749">
    <property type="entry name" value="QRPTase_N"/>
    <property type="match status" value="1"/>
</dbReference>
<dbReference type="Gene3D" id="3.20.20.70">
    <property type="entry name" value="Aldolase class I"/>
    <property type="match status" value="1"/>
</dbReference>
<accession>A0ABX0RQN5</accession>
<evidence type="ECO:0000313" key="12">
    <source>
        <dbReference type="EMBL" id="NIG19925.1"/>
    </source>
</evidence>
<feature type="domain" description="Quinolinate phosphoribosyl transferase C-terminal" evidence="10">
    <location>
        <begin position="130"/>
        <end position="294"/>
    </location>
</feature>
<dbReference type="InterPro" id="IPR027277">
    <property type="entry name" value="NadC/ModD"/>
</dbReference>
<reference evidence="12 13" key="1">
    <citation type="journal article" date="2019" name="bioRxiv">
        <title>Bacteria contribute to plant secondary compound degradation in a generalist herbivore system.</title>
        <authorList>
            <person name="Francoeur C.B."/>
            <person name="Khadempour L."/>
            <person name="Moreira-Soto R.D."/>
            <person name="Gotting K."/>
            <person name="Book A.J."/>
            <person name="Pinto-Tomas A.A."/>
            <person name="Keefover-Ring K."/>
            <person name="Currie C.R."/>
        </authorList>
    </citation>
    <scope>NUCLEOTIDE SEQUENCE [LARGE SCALE GENOMIC DNA]</scope>
    <source>
        <strain evidence="12">Al-1710</strain>
    </source>
</reference>
<evidence type="ECO:0000256" key="9">
    <source>
        <dbReference type="PIRNR" id="PIRNR006250"/>
    </source>
</evidence>
<dbReference type="SUPFAM" id="SSF54675">
    <property type="entry name" value="Nicotinate/Quinolinate PRTase N-terminal domain-like"/>
    <property type="match status" value="1"/>
</dbReference>
<evidence type="ECO:0000256" key="4">
    <source>
        <dbReference type="ARBA" id="ARBA00011944"/>
    </source>
</evidence>
<dbReference type="PIRSF" id="PIRSF006250">
    <property type="entry name" value="NadC_ModD"/>
    <property type="match status" value="1"/>
</dbReference>
<dbReference type="CDD" id="cd01572">
    <property type="entry name" value="QPRTase"/>
    <property type="match status" value="1"/>
</dbReference>
<feature type="domain" description="Quinolinate phosphoribosyl transferase N-terminal" evidence="11">
    <location>
        <begin position="44"/>
        <end position="128"/>
    </location>
</feature>
<evidence type="ECO:0000256" key="2">
    <source>
        <dbReference type="ARBA" id="ARBA00004893"/>
    </source>
</evidence>
<evidence type="ECO:0000256" key="8">
    <source>
        <dbReference type="ARBA" id="ARBA00033102"/>
    </source>
</evidence>
<evidence type="ECO:0000256" key="5">
    <source>
        <dbReference type="ARBA" id="ARBA00022642"/>
    </source>
</evidence>
<dbReference type="InterPro" id="IPR022412">
    <property type="entry name" value="Quinolinate_PRibosylTrfase_N"/>
</dbReference>
<keyword evidence="5" id="KW-0662">Pyridine nucleotide biosynthesis</keyword>
<gene>
    <name evidence="12" type="primary">nadC</name>
    <name evidence="12" type="ORF">F3J37_14715</name>
</gene>
<dbReference type="EC" id="2.4.2.19" evidence="4"/>
<keyword evidence="13" id="KW-1185">Reference proteome</keyword>
<comment type="function">
    <text evidence="1">Involved in the catabolism of quinolinic acid (QA).</text>
</comment>
<dbReference type="Pfam" id="PF01729">
    <property type="entry name" value="QRPTase_C"/>
    <property type="match status" value="1"/>
</dbReference>
<dbReference type="NCBIfam" id="TIGR00078">
    <property type="entry name" value="nadC"/>
    <property type="match status" value="1"/>
</dbReference>
<evidence type="ECO:0000256" key="7">
    <source>
        <dbReference type="ARBA" id="ARBA00022679"/>
    </source>
</evidence>
<name>A0ABX0RQN5_9GAMM</name>
<comment type="similarity">
    <text evidence="3 9">Belongs to the NadC/ModD family.</text>
</comment>
<evidence type="ECO:0000259" key="11">
    <source>
        <dbReference type="Pfam" id="PF02749"/>
    </source>
</evidence>
<evidence type="ECO:0000256" key="3">
    <source>
        <dbReference type="ARBA" id="ARBA00009400"/>
    </source>
</evidence>
<dbReference type="EMBL" id="VWXC01000010">
    <property type="protein sequence ID" value="NIG19925.1"/>
    <property type="molecule type" value="Genomic_DNA"/>
</dbReference>
<dbReference type="InterPro" id="IPR002638">
    <property type="entry name" value="Quinolinate_PRibosylTrfase_C"/>
</dbReference>
<proteinExistence type="inferred from homology"/>
<evidence type="ECO:0000256" key="1">
    <source>
        <dbReference type="ARBA" id="ARBA00003237"/>
    </source>
</evidence>
<protein>
    <recommendedName>
        <fullName evidence="4">nicotinate-nucleotide diphosphorylase (carboxylating)</fullName>
        <ecNumber evidence="4">2.4.2.19</ecNumber>
    </recommendedName>
    <alternativeName>
        <fullName evidence="8">Quinolinate phosphoribosyltransferase [decarboxylating]</fullName>
    </alternativeName>
</protein>
<dbReference type="RefSeq" id="WP_166934063.1">
    <property type="nucleotide sequence ID" value="NZ_VWXC01000010.1"/>
</dbReference>
<dbReference type="InterPro" id="IPR004393">
    <property type="entry name" value="NadC"/>
</dbReference>
<dbReference type="InterPro" id="IPR036068">
    <property type="entry name" value="Nicotinate_pribotase-like_C"/>
</dbReference>
<evidence type="ECO:0000313" key="13">
    <source>
        <dbReference type="Proteomes" id="UP001515780"/>
    </source>
</evidence>
<comment type="caution">
    <text evidence="12">The sequence shown here is derived from an EMBL/GenBank/DDBJ whole genome shotgun (WGS) entry which is preliminary data.</text>
</comment>
<dbReference type="SUPFAM" id="SSF51690">
    <property type="entry name" value="Nicotinate/Quinolinate PRTase C-terminal domain-like"/>
    <property type="match status" value="1"/>
</dbReference>
<dbReference type="PANTHER" id="PTHR32179:SF3">
    <property type="entry name" value="NICOTINATE-NUCLEOTIDE PYROPHOSPHORYLASE [CARBOXYLATING]"/>
    <property type="match status" value="1"/>
</dbReference>
<evidence type="ECO:0000259" key="10">
    <source>
        <dbReference type="Pfam" id="PF01729"/>
    </source>
</evidence>
<keyword evidence="7 9" id="KW-0808">Transferase</keyword>
<organism evidence="12 13">
    <name type="scientific">Candidatus Pantoea communis</name>
    <dbReference type="NCBI Taxonomy" id="2608354"/>
    <lineage>
        <taxon>Bacteria</taxon>
        <taxon>Pseudomonadati</taxon>
        <taxon>Pseudomonadota</taxon>
        <taxon>Gammaproteobacteria</taxon>
        <taxon>Enterobacterales</taxon>
        <taxon>Erwiniaceae</taxon>
        <taxon>Pantoea</taxon>
    </lineage>
</organism>